<reference evidence="2" key="1">
    <citation type="journal article" date="2019" name="Int. J. Syst. Evol. Microbiol.">
        <title>The Global Catalogue of Microorganisms (GCM) 10K type strain sequencing project: providing services to taxonomists for standard genome sequencing and annotation.</title>
        <authorList>
            <consortium name="The Broad Institute Genomics Platform"/>
            <consortium name="The Broad Institute Genome Sequencing Center for Infectious Disease"/>
            <person name="Wu L."/>
            <person name="Ma J."/>
        </authorList>
    </citation>
    <scope>NUCLEOTIDE SEQUENCE [LARGE SCALE GENOMIC DNA]</scope>
    <source>
        <strain evidence="2">CGMCC 4.7405</strain>
    </source>
</reference>
<dbReference type="Pfam" id="PF19462">
    <property type="entry name" value="DUF5999"/>
    <property type="match status" value="1"/>
</dbReference>
<dbReference type="RefSeq" id="WP_169774246.1">
    <property type="nucleotide sequence ID" value="NZ_JBHRZI010000036.1"/>
</dbReference>
<evidence type="ECO:0000313" key="2">
    <source>
        <dbReference type="Proteomes" id="UP001595690"/>
    </source>
</evidence>
<dbReference type="Proteomes" id="UP001595690">
    <property type="component" value="Unassembled WGS sequence"/>
</dbReference>
<organism evidence="1 2">
    <name type="scientific">Lentzea rhizosphaerae</name>
    <dbReference type="NCBI Taxonomy" id="2041025"/>
    <lineage>
        <taxon>Bacteria</taxon>
        <taxon>Bacillati</taxon>
        <taxon>Actinomycetota</taxon>
        <taxon>Actinomycetes</taxon>
        <taxon>Pseudonocardiales</taxon>
        <taxon>Pseudonocardiaceae</taxon>
        <taxon>Lentzea</taxon>
    </lineage>
</organism>
<name>A0ABV8C648_9PSEU</name>
<dbReference type="EMBL" id="JBHRZI010000036">
    <property type="protein sequence ID" value="MFC3897523.1"/>
    <property type="molecule type" value="Genomic_DNA"/>
</dbReference>
<proteinExistence type="predicted"/>
<gene>
    <name evidence="1" type="ORF">ACFOWZ_39120</name>
</gene>
<evidence type="ECO:0000313" key="1">
    <source>
        <dbReference type="EMBL" id="MFC3897523.1"/>
    </source>
</evidence>
<accession>A0ABV8C648</accession>
<dbReference type="InterPro" id="IPR046041">
    <property type="entry name" value="DUF5999"/>
</dbReference>
<sequence>MCQHQPQCPAAADPRGQWAEIAVAHPEQGWYLLCNGIVLFDDGGLMLPDHRVVAPAA</sequence>
<comment type="caution">
    <text evidence="1">The sequence shown here is derived from an EMBL/GenBank/DDBJ whole genome shotgun (WGS) entry which is preliminary data.</text>
</comment>
<keyword evidence="2" id="KW-1185">Reference proteome</keyword>
<protein>
    <submittedName>
        <fullName evidence="1">DUF5999 family protein</fullName>
    </submittedName>
</protein>